<dbReference type="OrthoDB" id="5440at2759"/>
<proteinExistence type="predicted"/>
<name>A0A6A5WHU2_9PLEO</name>
<dbReference type="PANTHER" id="PTHR38436:SF3">
    <property type="entry name" value="CARBOXYMETHYLENEBUTENOLIDASE-RELATED"/>
    <property type="match status" value="1"/>
</dbReference>
<evidence type="ECO:0000256" key="1">
    <source>
        <dbReference type="SAM" id="MobiDB-lite"/>
    </source>
</evidence>
<reference evidence="2" key="1">
    <citation type="journal article" date="2020" name="Stud. Mycol.">
        <title>101 Dothideomycetes genomes: a test case for predicting lifestyles and emergence of pathogens.</title>
        <authorList>
            <person name="Haridas S."/>
            <person name="Albert R."/>
            <person name="Binder M."/>
            <person name="Bloem J."/>
            <person name="Labutti K."/>
            <person name="Salamov A."/>
            <person name="Andreopoulos B."/>
            <person name="Baker S."/>
            <person name="Barry K."/>
            <person name="Bills G."/>
            <person name="Bluhm B."/>
            <person name="Cannon C."/>
            <person name="Castanera R."/>
            <person name="Culley D."/>
            <person name="Daum C."/>
            <person name="Ezra D."/>
            <person name="Gonzalez J."/>
            <person name="Henrissat B."/>
            <person name="Kuo A."/>
            <person name="Liang C."/>
            <person name="Lipzen A."/>
            <person name="Lutzoni F."/>
            <person name="Magnuson J."/>
            <person name="Mondo S."/>
            <person name="Nolan M."/>
            <person name="Ohm R."/>
            <person name="Pangilinan J."/>
            <person name="Park H.-J."/>
            <person name="Ramirez L."/>
            <person name="Alfaro M."/>
            <person name="Sun H."/>
            <person name="Tritt A."/>
            <person name="Yoshinaga Y."/>
            <person name="Zwiers L.-H."/>
            <person name="Turgeon B."/>
            <person name="Goodwin S."/>
            <person name="Spatafora J."/>
            <person name="Crous P."/>
            <person name="Grigoriev I."/>
        </authorList>
    </citation>
    <scope>NUCLEOTIDE SEQUENCE</scope>
    <source>
        <strain evidence="2">CBS 123094</strain>
    </source>
</reference>
<feature type="region of interest" description="Disordered" evidence="1">
    <location>
        <begin position="1"/>
        <end position="23"/>
    </location>
</feature>
<dbReference type="AlphaFoldDB" id="A0A6A5WHU2"/>
<dbReference type="Gene3D" id="3.10.450.50">
    <property type="match status" value="1"/>
</dbReference>
<dbReference type="InterPro" id="IPR032710">
    <property type="entry name" value="NTF2-like_dom_sf"/>
</dbReference>
<dbReference type="SUPFAM" id="SSF54427">
    <property type="entry name" value="NTF2-like"/>
    <property type="match status" value="1"/>
</dbReference>
<dbReference type="EMBL" id="ML977584">
    <property type="protein sequence ID" value="KAF2001232.1"/>
    <property type="molecule type" value="Genomic_DNA"/>
</dbReference>
<organism evidence="2 3">
    <name type="scientific">Amniculicola lignicola CBS 123094</name>
    <dbReference type="NCBI Taxonomy" id="1392246"/>
    <lineage>
        <taxon>Eukaryota</taxon>
        <taxon>Fungi</taxon>
        <taxon>Dikarya</taxon>
        <taxon>Ascomycota</taxon>
        <taxon>Pezizomycotina</taxon>
        <taxon>Dothideomycetes</taxon>
        <taxon>Pleosporomycetidae</taxon>
        <taxon>Pleosporales</taxon>
        <taxon>Amniculicolaceae</taxon>
        <taxon>Amniculicola</taxon>
    </lineage>
</organism>
<dbReference type="Proteomes" id="UP000799779">
    <property type="component" value="Unassembled WGS sequence"/>
</dbReference>
<evidence type="ECO:0000313" key="3">
    <source>
        <dbReference type="Proteomes" id="UP000799779"/>
    </source>
</evidence>
<protein>
    <recommendedName>
        <fullName evidence="4">NTF2-like protein</fullName>
    </recommendedName>
</protein>
<feature type="compositionally biased region" description="Low complexity" evidence="1">
    <location>
        <begin position="9"/>
        <end position="21"/>
    </location>
</feature>
<dbReference type="PANTHER" id="PTHR38436">
    <property type="entry name" value="POLYKETIDE CYCLASE SNOAL-LIKE DOMAIN"/>
    <property type="match status" value="1"/>
</dbReference>
<sequence>MPNLELRNPSPSFPSTTSLPPRIISPSITYQPPLSRRGHGPGLILILDHYANIEKKEGCLDPPPLQKWAEEGFAVVQVRVPGKEEDGGEFPLERAVGVLRGEGGCEFGKEGEEGGVGVVSYLTRMPFTIEETLCLSPHIKSLVSYGGKKLSSISHSTTTPPPQLLHIGGPLEPRRKSFSIATEPQSTQLAESSAAAPAGKVKEYRYVDAKKESSWVVPGEETYHAASAGLAHTRSLAWLKEGLGGPWFDIEEVWEEHCRYEFEELDVEKTMGTMVEEPYVNHITTLTGGIGQKALTSFYTHNFIFSNPPSTRLTLLSRTIGPSRIIDEFLVTLTHSTTIPWLLPDIPPTNLPLSIPMTSNVCLRGDRLSHEHISWDQGTVLQQLGLLPEFVPFPYEIEGRERGAGKRWEVRLPVPGKEAGVKFMDEAGCESNGLIGREGAVREVDDV</sequence>
<evidence type="ECO:0000313" key="2">
    <source>
        <dbReference type="EMBL" id="KAF2001232.1"/>
    </source>
</evidence>
<evidence type="ECO:0008006" key="4">
    <source>
        <dbReference type="Google" id="ProtNLM"/>
    </source>
</evidence>
<gene>
    <name evidence="2" type="ORF">P154DRAFT_433276</name>
</gene>
<dbReference type="GO" id="GO:0030638">
    <property type="term" value="P:polyketide metabolic process"/>
    <property type="evidence" value="ECO:0007669"/>
    <property type="project" value="InterPro"/>
</dbReference>
<keyword evidence="3" id="KW-1185">Reference proteome</keyword>
<dbReference type="InterPro" id="IPR009959">
    <property type="entry name" value="Cyclase_SnoaL-like"/>
</dbReference>
<accession>A0A6A5WHU2</accession>